<dbReference type="EMBL" id="BHWB01000001">
    <property type="protein sequence ID" value="GCB33135.1"/>
    <property type="molecule type" value="Genomic_DNA"/>
</dbReference>
<evidence type="ECO:0000313" key="1">
    <source>
        <dbReference type="EMBL" id="GCB33135.1"/>
    </source>
</evidence>
<sequence>MKFGVSADKDVTVTETNTKQNEDWTLFVESSGGQAIYSVYSPSTGTPPILI</sequence>
<proteinExistence type="predicted"/>
<dbReference type="AlphaFoldDB" id="A0A401LNJ5"/>
<protein>
    <submittedName>
        <fullName evidence="1">Uncharacterized protein</fullName>
    </submittedName>
</protein>
<name>A0A401LNJ5_9BACE</name>
<dbReference type="RefSeq" id="WP_160119350.1">
    <property type="nucleotide sequence ID" value="NZ_BHWB01000001.1"/>
</dbReference>
<reference evidence="1 2" key="1">
    <citation type="submission" date="2018-10" db="EMBL/GenBank/DDBJ databases">
        <title>Draft Genome Sequence of Bacteroides sp. KCTC 15687.</title>
        <authorList>
            <person name="Yu S.Y."/>
            <person name="Kim J.S."/>
            <person name="Oh B.S."/>
            <person name="Park S.H."/>
            <person name="Kang S.W."/>
            <person name="Park J.E."/>
            <person name="Choi S.H."/>
            <person name="Han K.I."/>
            <person name="Lee K.C."/>
            <person name="Eom M.K."/>
            <person name="Suh M.K."/>
            <person name="Lee D.H."/>
            <person name="Yoon H."/>
            <person name="Kim B."/>
            <person name="Yang S.J."/>
            <person name="Lee J.S."/>
            <person name="Lee J.H."/>
        </authorList>
    </citation>
    <scope>NUCLEOTIDE SEQUENCE [LARGE SCALE GENOMIC DNA]</scope>
    <source>
        <strain evidence="1 2">KCTC 15687</strain>
    </source>
</reference>
<evidence type="ECO:0000313" key="2">
    <source>
        <dbReference type="Proteomes" id="UP000288079"/>
    </source>
</evidence>
<dbReference type="Proteomes" id="UP000288079">
    <property type="component" value="Unassembled WGS sequence"/>
</dbReference>
<comment type="caution">
    <text evidence="1">The sequence shown here is derived from an EMBL/GenBank/DDBJ whole genome shotgun (WGS) entry which is preliminary data.</text>
</comment>
<accession>A0A401LNJ5</accession>
<gene>
    <name evidence="1" type="ORF">KGMB02408_00800</name>
</gene>
<keyword evidence="2" id="KW-1185">Reference proteome</keyword>
<organism evidence="1 2">
    <name type="scientific">Bacteroides faecalis</name>
    <dbReference type="NCBI Taxonomy" id="2447885"/>
    <lineage>
        <taxon>Bacteria</taxon>
        <taxon>Pseudomonadati</taxon>
        <taxon>Bacteroidota</taxon>
        <taxon>Bacteroidia</taxon>
        <taxon>Bacteroidales</taxon>
        <taxon>Bacteroidaceae</taxon>
        <taxon>Bacteroides</taxon>
    </lineage>
</organism>